<reference evidence="2" key="2">
    <citation type="submission" date="2020-08" db="EMBL/GenBank/DDBJ databases">
        <title>Plant Genome Project.</title>
        <authorList>
            <person name="Zhang R.-G."/>
        </authorList>
    </citation>
    <scope>NUCLEOTIDE SEQUENCE</scope>
    <source>
        <strain evidence="2">Huo1</strain>
        <tissue evidence="2">Leaf</tissue>
    </source>
</reference>
<name>A0A8X8X172_SALSN</name>
<reference evidence="2" key="1">
    <citation type="submission" date="2018-01" db="EMBL/GenBank/DDBJ databases">
        <authorList>
            <person name="Mao J.F."/>
        </authorList>
    </citation>
    <scope>NUCLEOTIDE SEQUENCE</scope>
    <source>
        <strain evidence="2">Huo1</strain>
        <tissue evidence="2">Leaf</tissue>
    </source>
</reference>
<dbReference type="AlphaFoldDB" id="A0A8X8X172"/>
<comment type="caution">
    <text evidence="2">The sequence shown here is derived from an EMBL/GenBank/DDBJ whole genome shotgun (WGS) entry which is preliminary data.</text>
</comment>
<dbReference type="Proteomes" id="UP000298416">
    <property type="component" value="Unassembled WGS sequence"/>
</dbReference>
<feature type="compositionally biased region" description="Low complexity" evidence="1">
    <location>
        <begin position="13"/>
        <end position="26"/>
    </location>
</feature>
<protein>
    <submittedName>
        <fullName evidence="2">Uncharacterized protein</fullName>
    </submittedName>
</protein>
<evidence type="ECO:0000256" key="1">
    <source>
        <dbReference type="SAM" id="MobiDB-lite"/>
    </source>
</evidence>
<dbReference type="EMBL" id="PNBA02000013">
    <property type="protein sequence ID" value="KAG6403955.1"/>
    <property type="molecule type" value="Genomic_DNA"/>
</dbReference>
<accession>A0A8X8X172</accession>
<proteinExistence type="predicted"/>
<gene>
    <name evidence="2" type="ORF">SASPL_136189</name>
</gene>
<feature type="compositionally biased region" description="Basic residues" evidence="1">
    <location>
        <begin position="1"/>
        <end position="12"/>
    </location>
</feature>
<evidence type="ECO:0000313" key="2">
    <source>
        <dbReference type="EMBL" id="KAG6403955.1"/>
    </source>
</evidence>
<feature type="region of interest" description="Disordered" evidence="1">
    <location>
        <begin position="1"/>
        <end position="57"/>
    </location>
</feature>
<evidence type="ECO:0000313" key="3">
    <source>
        <dbReference type="Proteomes" id="UP000298416"/>
    </source>
</evidence>
<keyword evidence="3" id="KW-1185">Reference proteome</keyword>
<organism evidence="2">
    <name type="scientific">Salvia splendens</name>
    <name type="common">Scarlet sage</name>
    <dbReference type="NCBI Taxonomy" id="180675"/>
    <lineage>
        <taxon>Eukaryota</taxon>
        <taxon>Viridiplantae</taxon>
        <taxon>Streptophyta</taxon>
        <taxon>Embryophyta</taxon>
        <taxon>Tracheophyta</taxon>
        <taxon>Spermatophyta</taxon>
        <taxon>Magnoliopsida</taxon>
        <taxon>eudicotyledons</taxon>
        <taxon>Gunneridae</taxon>
        <taxon>Pentapetalae</taxon>
        <taxon>asterids</taxon>
        <taxon>lamiids</taxon>
        <taxon>Lamiales</taxon>
        <taxon>Lamiaceae</taxon>
        <taxon>Nepetoideae</taxon>
        <taxon>Mentheae</taxon>
        <taxon>Salviinae</taxon>
        <taxon>Salvia</taxon>
        <taxon>Salvia subgen. Calosphace</taxon>
        <taxon>core Calosphace</taxon>
    </lineage>
</organism>
<sequence length="142" mass="15895">MVDHKSSKHTPFKKSTPTKSPKPNTPNRNITLKREPGTTYATPTKKTKLSLHESSPSTNLEAMCRNFKEAETKLKNEVNELFRRLSSAGNDVPIEGFLLHNPPLVKLYDILMEMKLDTTYKDQEGTSSPIPVVLIPDSSSDV</sequence>